<reference evidence="2 3" key="1">
    <citation type="submission" date="2017-11" db="EMBL/GenBank/DDBJ databases">
        <title>De novo assembly and phasing of dikaryotic genomes from two isolates of Puccinia coronata f. sp. avenae, the causal agent of oat crown rust.</title>
        <authorList>
            <person name="Miller M.E."/>
            <person name="Zhang Y."/>
            <person name="Omidvar V."/>
            <person name="Sperschneider J."/>
            <person name="Schwessinger B."/>
            <person name="Raley C."/>
            <person name="Palmer J.M."/>
            <person name="Garnica D."/>
            <person name="Upadhyaya N."/>
            <person name="Rathjen J."/>
            <person name="Taylor J.M."/>
            <person name="Park R.F."/>
            <person name="Dodds P.N."/>
            <person name="Hirsch C.D."/>
            <person name="Kianian S.F."/>
            <person name="Figueroa M."/>
        </authorList>
    </citation>
    <scope>NUCLEOTIDE SEQUENCE [LARGE SCALE GENOMIC DNA]</scope>
    <source>
        <strain evidence="2">12SD80</strain>
    </source>
</reference>
<dbReference type="Proteomes" id="UP000235392">
    <property type="component" value="Unassembled WGS sequence"/>
</dbReference>
<proteinExistence type="predicted"/>
<name>A0A2N5TWR7_9BASI</name>
<evidence type="ECO:0000313" key="3">
    <source>
        <dbReference type="Proteomes" id="UP000235392"/>
    </source>
</evidence>
<gene>
    <name evidence="2" type="ORF">PCASD_18894</name>
</gene>
<evidence type="ECO:0000313" key="2">
    <source>
        <dbReference type="EMBL" id="PLW29943.1"/>
    </source>
</evidence>
<evidence type="ECO:0000256" key="1">
    <source>
        <dbReference type="SAM" id="SignalP"/>
    </source>
</evidence>
<keyword evidence="1" id="KW-0732">Signal</keyword>
<feature type="signal peptide" evidence="1">
    <location>
        <begin position="1"/>
        <end position="20"/>
    </location>
</feature>
<accession>A0A2N5TWR7</accession>
<evidence type="ECO:0008006" key="4">
    <source>
        <dbReference type="Google" id="ProtNLM"/>
    </source>
</evidence>
<dbReference type="EMBL" id="PGCI01000314">
    <property type="protein sequence ID" value="PLW29943.1"/>
    <property type="molecule type" value="Genomic_DNA"/>
</dbReference>
<sequence>MNTPAYPLLLLVMLVSAIRCNFGPPDPQRKDKHGIVHALNCPNAFPTRDYTGAKCQLDNCNNWIEDAEYHWYCMSCSEYTSPNEVEIPICPSHKKKPRWIMCFKKGALQVASQGGFQDCYQLFFGASSSLDYPRWMH</sequence>
<organism evidence="2 3">
    <name type="scientific">Puccinia coronata f. sp. avenae</name>
    <dbReference type="NCBI Taxonomy" id="200324"/>
    <lineage>
        <taxon>Eukaryota</taxon>
        <taxon>Fungi</taxon>
        <taxon>Dikarya</taxon>
        <taxon>Basidiomycota</taxon>
        <taxon>Pucciniomycotina</taxon>
        <taxon>Pucciniomycetes</taxon>
        <taxon>Pucciniales</taxon>
        <taxon>Pucciniaceae</taxon>
        <taxon>Puccinia</taxon>
    </lineage>
</organism>
<dbReference type="AlphaFoldDB" id="A0A2N5TWR7"/>
<comment type="caution">
    <text evidence="2">The sequence shown here is derived from an EMBL/GenBank/DDBJ whole genome shotgun (WGS) entry which is preliminary data.</text>
</comment>
<feature type="chain" id="PRO_5014917908" description="Secreted protein" evidence="1">
    <location>
        <begin position="21"/>
        <end position="137"/>
    </location>
</feature>
<protein>
    <recommendedName>
        <fullName evidence="4">Secreted protein</fullName>
    </recommendedName>
</protein>